<evidence type="ECO:0000313" key="1">
    <source>
        <dbReference type="EMBL" id="KAI3709225.1"/>
    </source>
</evidence>
<reference evidence="1 2" key="2">
    <citation type="journal article" date="2022" name="Mol. Ecol. Resour.">
        <title>The genomes of chicory, endive, great burdock and yacon provide insights into Asteraceae paleo-polyploidization history and plant inulin production.</title>
        <authorList>
            <person name="Fan W."/>
            <person name="Wang S."/>
            <person name="Wang H."/>
            <person name="Wang A."/>
            <person name="Jiang F."/>
            <person name="Liu H."/>
            <person name="Zhao H."/>
            <person name="Xu D."/>
            <person name="Zhang Y."/>
        </authorList>
    </citation>
    <scope>NUCLEOTIDE SEQUENCE [LARGE SCALE GENOMIC DNA]</scope>
    <source>
        <strain evidence="2">cv. Punajuju</strain>
        <tissue evidence="1">Leaves</tissue>
    </source>
</reference>
<accession>A0ACB9ALB8</accession>
<proteinExistence type="predicted"/>
<keyword evidence="2" id="KW-1185">Reference proteome</keyword>
<comment type="caution">
    <text evidence="1">The sequence shown here is derived from an EMBL/GenBank/DDBJ whole genome shotgun (WGS) entry which is preliminary data.</text>
</comment>
<dbReference type="Proteomes" id="UP001055811">
    <property type="component" value="Linkage Group LG07"/>
</dbReference>
<sequence>MVLFPSDQGRITVVFANNSSEQAQIPAMDVSKTLDQNHRYLWPHQRRRHQYRTIDAAATNTAFTNPHSLVSLYNSQFNPFRSSIVSSSRERNVGREGLPVTLSAYQRMQLLPECDRKSDLDRERS</sequence>
<dbReference type="EMBL" id="CM042015">
    <property type="protein sequence ID" value="KAI3709225.1"/>
    <property type="molecule type" value="Genomic_DNA"/>
</dbReference>
<evidence type="ECO:0000313" key="2">
    <source>
        <dbReference type="Proteomes" id="UP001055811"/>
    </source>
</evidence>
<protein>
    <submittedName>
        <fullName evidence="1">Uncharacterized protein</fullName>
    </submittedName>
</protein>
<gene>
    <name evidence="1" type="ORF">L2E82_38984</name>
</gene>
<reference evidence="2" key="1">
    <citation type="journal article" date="2022" name="Mol. Ecol. Resour.">
        <title>The genomes of chicory, endive, great burdock and yacon provide insights into Asteraceae palaeo-polyploidization history and plant inulin production.</title>
        <authorList>
            <person name="Fan W."/>
            <person name="Wang S."/>
            <person name="Wang H."/>
            <person name="Wang A."/>
            <person name="Jiang F."/>
            <person name="Liu H."/>
            <person name="Zhao H."/>
            <person name="Xu D."/>
            <person name="Zhang Y."/>
        </authorList>
    </citation>
    <scope>NUCLEOTIDE SEQUENCE [LARGE SCALE GENOMIC DNA]</scope>
    <source>
        <strain evidence="2">cv. Punajuju</strain>
    </source>
</reference>
<name>A0ACB9ALB8_CICIN</name>
<organism evidence="1 2">
    <name type="scientific">Cichorium intybus</name>
    <name type="common">Chicory</name>
    <dbReference type="NCBI Taxonomy" id="13427"/>
    <lineage>
        <taxon>Eukaryota</taxon>
        <taxon>Viridiplantae</taxon>
        <taxon>Streptophyta</taxon>
        <taxon>Embryophyta</taxon>
        <taxon>Tracheophyta</taxon>
        <taxon>Spermatophyta</taxon>
        <taxon>Magnoliopsida</taxon>
        <taxon>eudicotyledons</taxon>
        <taxon>Gunneridae</taxon>
        <taxon>Pentapetalae</taxon>
        <taxon>asterids</taxon>
        <taxon>campanulids</taxon>
        <taxon>Asterales</taxon>
        <taxon>Asteraceae</taxon>
        <taxon>Cichorioideae</taxon>
        <taxon>Cichorieae</taxon>
        <taxon>Cichoriinae</taxon>
        <taxon>Cichorium</taxon>
    </lineage>
</organism>